<dbReference type="RefSeq" id="WP_084198991.1">
    <property type="nucleotide sequence ID" value="NZ_BMYL01000002.1"/>
</dbReference>
<dbReference type="Proteomes" id="UP000235162">
    <property type="component" value="Unassembled WGS sequence"/>
</dbReference>
<evidence type="ECO:0000259" key="3">
    <source>
        <dbReference type="Pfam" id="PF00685"/>
    </source>
</evidence>
<evidence type="ECO:0000313" key="5">
    <source>
        <dbReference type="Proteomes" id="UP000235162"/>
    </source>
</evidence>
<dbReference type="SUPFAM" id="SSF52540">
    <property type="entry name" value="P-loop containing nucleoside triphosphate hydrolases"/>
    <property type="match status" value="1"/>
</dbReference>
<name>A0AAP8MEI8_9GAMM</name>
<accession>A0AAP8MEI8</accession>
<dbReference type="KEGG" id="hja:BST95_09070"/>
<evidence type="ECO:0000313" key="4">
    <source>
        <dbReference type="EMBL" id="PLW86380.1"/>
    </source>
</evidence>
<proteinExistence type="predicted"/>
<gene>
    <name evidence="4" type="ORF">C0029_08110</name>
</gene>
<dbReference type="PANTHER" id="PTHR10605">
    <property type="entry name" value="HEPARAN SULFATE SULFOTRANSFERASE"/>
    <property type="match status" value="1"/>
</dbReference>
<dbReference type="Pfam" id="PF00685">
    <property type="entry name" value="Sulfotransfer_1"/>
    <property type="match status" value="1"/>
</dbReference>
<dbReference type="PANTHER" id="PTHR10605:SF56">
    <property type="entry name" value="BIFUNCTIONAL HEPARAN SULFATE N-DEACETYLASE_N-SULFOTRANSFERASE"/>
    <property type="match status" value="1"/>
</dbReference>
<dbReference type="Gene3D" id="3.40.50.300">
    <property type="entry name" value="P-loop containing nucleotide triphosphate hydrolases"/>
    <property type="match status" value="1"/>
</dbReference>
<feature type="domain" description="Sulfotransferase" evidence="3">
    <location>
        <begin position="4"/>
        <end position="205"/>
    </location>
</feature>
<keyword evidence="5" id="KW-1185">Reference proteome</keyword>
<dbReference type="InterPro" id="IPR027417">
    <property type="entry name" value="P-loop_NTPase"/>
</dbReference>
<evidence type="ECO:0000256" key="2">
    <source>
        <dbReference type="ARBA" id="ARBA00023180"/>
    </source>
</evidence>
<reference evidence="4 5" key="1">
    <citation type="submission" date="2018-01" db="EMBL/GenBank/DDBJ databases">
        <title>The draft genome sequence of Halioglobus japonicus S1-36.</title>
        <authorList>
            <person name="Du Z.-J."/>
            <person name="Shi M.-J."/>
        </authorList>
    </citation>
    <scope>NUCLEOTIDE SEQUENCE [LARGE SCALE GENOMIC DNA]</scope>
    <source>
        <strain evidence="4 5">S1-36</strain>
    </source>
</reference>
<protein>
    <submittedName>
        <fullName evidence="4">Sulfotransferase</fullName>
    </submittedName>
</protein>
<evidence type="ECO:0000256" key="1">
    <source>
        <dbReference type="ARBA" id="ARBA00022679"/>
    </source>
</evidence>
<comment type="caution">
    <text evidence="4">The sequence shown here is derived from an EMBL/GenBank/DDBJ whole genome shotgun (WGS) entry which is preliminary data.</text>
</comment>
<dbReference type="InterPro" id="IPR037359">
    <property type="entry name" value="NST/OST"/>
</dbReference>
<organism evidence="4 5">
    <name type="scientific">Halioglobus japonicus</name>
    <dbReference type="NCBI Taxonomy" id="930805"/>
    <lineage>
        <taxon>Bacteria</taxon>
        <taxon>Pseudomonadati</taxon>
        <taxon>Pseudomonadota</taxon>
        <taxon>Gammaproteobacteria</taxon>
        <taxon>Cellvibrionales</taxon>
        <taxon>Halieaceae</taxon>
        <taxon>Halioglobus</taxon>
    </lineage>
</organism>
<dbReference type="EMBL" id="PKUR01000002">
    <property type="protein sequence ID" value="PLW86380.1"/>
    <property type="molecule type" value="Genomic_DNA"/>
</dbReference>
<dbReference type="InterPro" id="IPR000863">
    <property type="entry name" value="Sulfotransferase_dom"/>
</dbReference>
<sequence>MKPMDFLIIGAQKCATTTLFEHLRQHPGINMPLEKEVPFFTGPERDWSDWLAFAEQQFGDDDGRFWGKATPQYMCDPNVPARIHALMPYVKLVAILRDPVQRTRSHYLMGRRRGTEYRTLDQVLPRLLEPEALQRSRCLPVPDHSQGYEDEADFYVTWSEYGRVLQAYLQYFDRSQLLVLYTEDLQRDPESTLDRLMTFIGLPMGFRPDTLGEVMHKGGGSNRIPHGVREWLRQRQLIYSLWQRIPAERQGRLRFLYECWNTRKSSGQEARLQPECEYALRRHFQRDLVHFRELQLDPPPWMQEYSAA</sequence>
<keyword evidence="2" id="KW-0325">Glycoprotein</keyword>
<keyword evidence="1" id="KW-0808">Transferase</keyword>
<dbReference type="GO" id="GO:0008146">
    <property type="term" value="F:sulfotransferase activity"/>
    <property type="evidence" value="ECO:0007669"/>
    <property type="project" value="InterPro"/>
</dbReference>
<dbReference type="AlphaFoldDB" id="A0AAP8MEI8"/>